<keyword evidence="3" id="KW-1185">Reference proteome</keyword>
<name>A0A238KZK8_9RHOB</name>
<sequence length="127" mass="13971">MRSVKFFLAAGIGLVFSAATALASDLRLIMVEQPGCAYCAAWDDQIAPAYPHTAEGRFAPLVRADLHMGPPEGVTYARRVSFTPTFILVEDGREIARMEGYVGEDFFWPVYAKLLAQHTAFEPTDGQ</sequence>
<dbReference type="Gene3D" id="3.40.30.10">
    <property type="entry name" value="Glutaredoxin"/>
    <property type="match status" value="1"/>
</dbReference>
<dbReference type="Proteomes" id="UP000207598">
    <property type="component" value="Unassembled WGS sequence"/>
</dbReference>
<gene>
    <name evidence="2" type="ORF">MAA8898_03716</name>
</gene>
<protein>
    <recommendedName>
        <fullName evidence="4">Thioredoxin-like fold domain-containing protein</fullName>
    </recommendedName>
</protein>
<feature type="signal peptide" evidence="1">
    <location>
        <begin position="1"/>
        <end position="23"/>
    </location>
</feature>
<dbReference type="AlphaFoldDB" id="A0A238KZK8"/>
<dbReference type="SUPFAM" id="SSF52833">
    <property type="entry name" value="Thioredoxin-like"/>
    <property type="match status" value="1"/>
</dbReference>
<feature type="chain" id="PRO_5012172731" description="Thioredoxin-like fold domain-containing protein" evidence="1">
    <location>
        <begin position="24"/>
        <end position="127"/>
    </location>
</feature>
<evidence type="ECO:0008006" key="4">
    <source>
        <dbReference type="Google" id="ProtNLM"/>
    </source>
</evidence>
<proteinExistence type="predicted"/>
<evidence type="ECO:0000313" key="2">
    <source>
        <dbReference type="EMBL" id="SMX47642.1"/>
    </source>
</evidence>
<accession>A0A238KZK8</accession>
<dbReference type="OrthoDB" id="7362982at2"/>
<dbReference type="InterPro" id="IPR036249">
    <property type="entry name" value="Thioredoxin-like_sf"/>
</dbReference>
<organism evidence="2 3">
    <name type="scientific">Maliponia aquimaris</name>
    <dbReference type="NCBI Taxonomy" id="1673631"/>
    <lineage>
        <taxon>Bacteria</taxon>
        <taxon>Pseudomonadati</taxon>
        <taxon>Pseudomonadota</taxon>
        <taxon>Alphaproteobacteria</taxon>
        <taxon>Rhodobacterales</taxon>
        <taxon>Paracoccaceae</taxon>
        <taxon>Maliponia</taxon>
    </lineage>
</organism>
<reference evidence="2 3" key="1">
    <citation type="submission" date="2017-05" db="EMBL/GenBank/DDBJ databases">
        <authorList>
            <person name="Song R."/>
            <person name="Chenine A.L."/>
            <person name="Ruprecht R.M."/>
        </authorList>
    </citation>
    <scope>NUCLEOTIDE SEQUENCE [LARGE SCALE GENOMIC DNA]</scope>
    <source>
        <strain evidence="2 3">CECT 8898</strain>
    </source>
</reference>
<evidence type="ECO:0000313" key="3">
    <source>
        <dbReference type="Proteomes" id="UP000207598"/>
    </source>
</evidence>
<keyword evidence="1" id="KW-0732">Signal</keyword>
<dbReference type="EMBL" id="FXYF01000011">
    <property type="protein sequence ID" value="SMX47642.1"/>
    <property type="molecule type" value="Genomic_DNA"/>
</dbReference>
<evidence type="ECO:0000256" key="1">
    <source>
        <dbReference type="SAM" id="SignalP"/>
    </source>
</evidence>